<dbReference type="Proteomes" id="UP000469558">
    <property type="component" value="Unassembled WGS sequence"/>
</dbReference>
<proteinExistence type="predicted"/>
<dbReference type="OrthoDB" id="202203at2759"/>
<comment type="caution">
    <text evidence="3">The sequence shown here is derived from an EMBL/GenBank/DDBJ whole genome shotgun (WGS) entry which is preliminary data.</text>
</comment>
<gene>
    <name evidence="3" type="primary">ptaL_5</name>
    <name evidence="3" type="ORF">LSUE1_G010264</name>
</gene>
<dbReference type="SUPFAM" id="SSF51905">
    <property type="entry name" value="FAD/NAD(P)-binding domain"/>
    <property type="match status" value="1"/>
</dbReference>
<evidence type="ECO:0000313" key="4">
    <source>
        <dbReference type="Proteomes" id="UP000469558"/>
    </source>
</evidence>
<dbReference type="GO" id="GO:0004174">
    <property type="term" value="F:electron-transferring-flavoprotein dehydrogenase activity"/>
    <property type="evidence" value="ECO:0007669"/>
    <property type="project" value="TreeGrafter"/>
</dbReference>
<dbReference type="InterPro" id="IPR023753">
    <property type="entry name" value="FAD/NAD-binding_dom"/>
</dbReference>
<accession>A0A8T9BWF5</accession>
<dbReference type="PANTHER" id="PTHR43735:SF25">
    <property type="entry name" value="NAD(P)H DEHYDROGENASE 3"/>
    <property type="match status" value="1"/>
</dbReference>
<evidence type="ECO:0000256" key="1">
    <source>
        <dbReference type="SAM" id="Phobius"/>
    </source>
</evidence>
<organism evidence="3 4">
    <name type="scientific">Lachnellula suecica</name>
    <dbReference type="NCBI Taxonomy" id="602035"/>
    <lineage>
        <taxon>Eukaryota</taxon>
        <taxon>Fungi</taxon>
        <taxon>Dikarya</taxon>
        <taxon>Ascomycota</taxon>
        <taxon>Pezizomycotina</taxon>
        <taxon>Leotiomycetes</taxon>
        <taxon>Helotiales</taxon>
        <taxon>Lachnaceae</taxon>
        <taxon>Lachnellula</taxon>
    </lineage>
</organism>
<dbReference type="GO" id="GO:0050660">
    <property type="term" value="F:flavin adenine dinucleotide binding"/>
    <property type="evidence" value="ECO:0007669"/>
    <property type="project" value="TreeGrafter"/>
</dbReference>
<evidence type="ECO:0000259" key="2">
    <source>
        <dbReference type="Pfam" id="PF07992"/>
    </source>
</evidence>
<keyword evidence="4" id="KW-1185">Reference proteome</keyword>
<dbReference type="GO" id="GO:0005737">
    <property type="term" value="C:cytoplasm"/>
    <property type="evidence" value="ECO:0007669"/>
    <property type="project" value="TreeGrafter"/>
</dbReference>
<protein>
    <submittedName>
        <fullName evidence="3">Oxidoreductase ptaL</fullName>
    </submittedName>
</protein>
<dbReference type="PANTHER" id="PTHR43735">
    <property type="entry name" value="APOPTOSIS-INDUCING FACTOR 1"/>
    <property type="match status" value="1"/>
</dbReference>
<dbReference type="Pfam" id="PF07992">
    <property type="entry name" value="Pyr_redox_2"/>
    <property type="match status" value="1"/>
</dbReference>
<keyword evidence="1" id="KW-0472">Membrane</keyword>
<sequence length="422" mass="44323">MATAATPYEIVIIGANFAGLGVAHYLIRKTIPELQKLDESKSFHITVVTPNTDMFFKIAAPRVLLNATAIPESKVLRPLSEGLSKYKPEQLTLTQARATGHDAAKRTVTITPVGSEASKDLHYDSLFIATGTTSASPLWTLHADQSLTSTAFKSLHAALPTAKTVYIAGGGAVGLETAGEIATTYPNAKVTLLSGGTSLLPRISPAVGARAESYVKSNSVAELVHNLRVVSSDTSKSPNTVTLSDGSTREVDLCIDATGGKANSQFLQADWLDETGRVLTRDAYFRVKGNGSDDVEGVYVVGDIVAGSNNTAIEVDAMVPTAASAFAVDFARKVIGVSAEPAKSGLLASLFGMFAGKKAGPPSLVEYKPMKDTILVPIGPGGGVGQLMGWKVPSFFVGKLKGQKFLMELVEPALSGDKWPKA</sequence>
<evidence type="ECO:0000313" key="3">
    <source>
        <dbReference type="EMBL" id="TVY57076.1"/>
    </source>
</evidence>
<name>A0A8T9BWF5_9HELO</name>
<reference evidence="3 4" key="1">
    <citation type="submission" date="2018-05" db="EMBL/GenBank/DDBJ databases">
        <title>Genome sequencing and assembly of the regulated plant pathogen Lachnellula willkommii and related sister species for the development of diagnostic species identification markers.</title>
        <authorList>
            <person name="Giroux E."/>
            <person name="Bilodeau G."/>
        </authorList>
    </citation>
    <scope>NUCLEOTIDE SEQUENCE [LARGE SCALE GENOMIC DNA]</scope>
    <source>
        <strain evidence="3 4">CBS 268.59</strain>
    </source>
</reference>
<feature type="domain" description="FAD/NAD(P)-binding" evidence="2">
    <location>
        <begin position="8"/>
        <end position="306"/>
    </location>
</feature>
<dbReference type="InterPro" id="IPR036188">
    <property type="entry name" value="FAD/NAD-bd_sf"/>
</dbReference>
<dbReference type="PRINTS" id="PR00368">
    <property type="entry name" value="FADPNR"/>
</dbReference>
<dbReference type="PRINTS" id="PR00469">
    <property type="entry name" value="PNDRDTASEII"/>
</dbReference>
<dbReference type="Gene3D" id="3.50.50.100">
    <property type="match status" value="1"/>
</dbReference>
<keyword evidence="1" id="KW-1133">Transmembrane helix</keyword>
<dbReference type="AlphaFoldDB" id="A0A8T9BWF5"/>
<keyword evidence="1" id="KW-0812">Transmembrane</keyword>
<dbReference type="EMBL" id="QGMK01002630">
    <property type="protein sequence ID" value="TVY57076.1"/>
    <property type="molecule type" value="Genomic_DNA"/>
</dbReference>
<feature type="transmembrane region" description="Helical" evidence="1">
    <location>
        <begin position="6"/>
        <end position="27"/>
    </location>
</feature>